<keyword evidence="4 7" id="KW-0378">Hydrolase</keyword>
<dbReference type="PIRSF" id="PIRSF004682">
    <property type="entry name" value="GmhB"/>
    <property type="match status" value="1"/>
</dbReference>
<sequence>MGRLIKSNVYYRLPVVNNLFACIMKKAVFFDRDGTILSLVYDKNHGIVRTPLSPREVEFMPHIVSLCKKIKSKGYKLFILSNQPDIGLGRITQKTFNAIQNNLESYFAKYDIAFDGYYYCFHHPYAKIAPYKKMCVCRKPNPGLLFQAAKEHNIDLINSWMIGDGVNDVLAGHKAGCKTILIANNLESGHLSLVAKQLKNTKPDYIVKKLKEILSII</sequence>
<keyword evidence="5 7" id="KW-0119">Carbohydrate metabolism</keyword>
<feature type="binding site" evidence="10">
    <location>
        <position position="135"/>
    </location>
    <ligand>
        <name>Zn(2+)</name>
        <dbReference type="ChEBI" id="CHEBI:29105"/>
    </ligand>
</feature>
<gene>
    <name evidence="11" type="ORF">UU42_C0017G0009</name>
</gene>
<evidence type="ECO:0000256" key="3">
    <source>
        <dbReference type="ARBA" id="ARBA00022723"/>
    </source>
</evidence>
<dbReference type="GO" id="GO:0046872">
    <property type="term" value="F:metal ion binding"/>
    <property type="evidence" value="ECO:0007669"/>
    <property type="project" value="UniProtKB-KW"/>
</dbReference>
<dbReference type="InterPro" id="IPR006543">
    <property type="entry name" value="Histidinol-phos"/>
</dbReference>
<evidence type="ECO:0000256" key="8">
    <source>
        <dbReference type="PIRSR" id="PIRSR004682-1"/>
    </source>
</evidence>
<evidence type="ECO:0000313" key="11">
    <source>
        <dbReference type="EMBL" id="KKR91254.1"/>
    </source>
</evidence>
<feature type="binding site" evidence="10">
    <location>
        <position position="33"/>
    </location>
    <ligand>
        <name>Mg(2+)</name>
        <dbReference type="ChEBI" id="CHEBI:18420"/>
    </ligand>
</feature>
<dbReference type="Pfam" id="PF13242">
    <property type="entry name" value="Hydrolase_like"/>
    <property type="match status" value="1"/>
</dbReference>
<feature type="active site" description="Nucleophile" evidence="8">
    <location>
        <position position="31"/>
    </location>
</feature>
<keyword evidence="10" id="KW-0460">Magnesium</keyword>
<evidence type="ECO:0000256" key="5">
    <source>
        <dbReference type="ARBA" id="ARBA00023277"/>
    </source>
</evidence>
<dbReference type="NCBIfam" id="TIGR01656">
    <property type="entry name" value="Histidinol-ppas"/>
    <property type="match status" value="1"/>
</dbReference>
<reference evidence="11 12" key="1">
    <citation type="journal article" date="2015" name="Nature">
        <title>rRNA introns, odd ribosomes, and small enigmatic genomes across a large radiation of phyla.</title>
        <authorList>
            <person name="Brown C.T."/>
            <person name="Hug L.A."/>
            <person name="Thomas B.C."/>
            <person name="Sharon I."/>
            <person name="Castelle C.J."/>
            <person name="Singh A."/>
            <person name="Wilkins M.J."/>
            <person name="Williams K.H."/>
            <person name="Banfield J.F."/>
        </authorList>
    </citation>
    <scope>NUCLEOTIDE SEQUENCE [LARGE SCALE GENOMIC DNA]</scope>
</reference>
<evidence type="ECO:0000313" key="12">
    <source>
        <dbReference type="Proteomes" id="UP000034676"/>
    </source>
</evidence>
<dbReference type="GO" id="GO:0005975">
    <property type="term" value="P:carbohydrate metabolic process"/>
    <property type="evidence" value="ECO:0007669"/>
    <property type="project" value="InterPro"/>
</dbReference>
<feature type="binding site" evidence="10">
    <location>
        <position position="122"/>
    </location>
    <ligand>
        <name>Zn(2+)</name>
        <dbReference type="ChEBI" id="CHEBI:29105"/>
    </ligand>
</feature>
<dbReference type="InterPro" id="IPR004446">
    <property type="entry name" value="Heptose_bisP_phosphatase"/>
</dbReference>
<feature type="binding site" evidence="10">
    <location>
        <position position="31"/>
    </location>
    <ligand>
        <name>Mg(2+)</name>
        <dbReference type="ChEBI" id="CHEBI:18420"/>
    </ligand>
</feature>
<feature type="active site" description="Proton donor" evidence="8">
    <location>
        <position position="33"/>
    </location>
</feature>
<dbReference type="InterPro" id="IPR036412">
    <property type="entry name" value="HAD-like_sf"/>
</dbReference>
<name>A0A0G0UR74_9BACT</name>
<protein>
    <recommendedName>
        <fullName evidence="6 7">D,D-heptose 1,7-bisphosphate phosphatase</fullName>
        <ecNumber evidence="7">3.1.3.-</ecNumber>
    </recommendedName>
</protein>
<evidence type="ECO:0000256" key="7">
    <source>
        <dbReference type="PIRNR" id="PIRNR004682"/>
    </source>
</evidence>
<proteinExistence type="inferred from homology"/>
<comment type="subcellular location">
    <subcellularLocation>
        <location evidence="1 7">Cytoplasm</location>
    </subcellularLocation>
</comment>
<keyword evidence="3 10" id="KW-0479">Metal-binding</keyword>
<dbReference type="NCBIfam" id="TIGR01662">
    <property type="entry name" value="HAD-SF-IIIA"/>
    <property type="match status" value="1"/>
</dbReference>
<evidence type="ECO:0000256" key="2">
    <source>
        <dbReference type="ARBA" id="ARBA00022490"/>
    </source>
</evidence>
<dbReference type="Gene3D" id="3.40.50.1000">
    <property type="entry name" value="HAD superfamily/HAD-like"/>
    <property type="match status" value="1"/>
</dbReference>
<keyword evidence="2 7" id="KW-0963">Cytoplasm</keyword>
<dbReference type="GO" id="GO:0016791">
    <property type="term" value="F:phosphatase activity"/>
    <property type="evidence" value="ECO:0007669"/>
    <property type="project" value="InterPro"/>
</dbReference>
<dbReference type="PANTHER" id="PTHR42891">
    <property type="entry name" value="D-GLYCERO-BETA-D-MANNO-HEPTOSE-1,7-BISPHOSPHATE 7-PHOSPHATASE"/>
    <property type="match status" value="1"/>
</dbReference>
<comment type="similarity">
    <text evidence="7">Belongs to the gmhB family.</text>
</comment>
<evidence type="ECO:0000256" key="10">
    <source>
        <dbReference type="PIRSR" id="PIRSR004682-4"/>
    </source>
</evidence>
<comment type="cofactor">
    <cofactor evidence="10">
        <name>Mg(2+)</name>
        <dbReference type="ChEBI" id="CHEBI:18420"/>
    </cofactor>
</comment>
<feature type="site" description="Stabilizes the phosphoryl group" evidence="9">
    <location>
        <position position="139"/>
    </location>
</feature>
<feature type="binding site" evidence="10">
    <location>
        <position position="120"/>
    </location>
    <ligand>
        <name>Zn(2+)</name>
        <dbReference type="ChEBI" id="CHEBI:29105"/>
    </ligand>
</feature>
<dbReference type="EC" id="3.1.3.-" evidence="7"/>
<dbReference type="EMBL" id="LCAO01000017">
    <property type="protein sequence ID" value="KKR91254.1"/>
    <property type="molecule type" value="Genomic_DNA"/>
</dbReference>
<accession>A0A0G0UR74</accession>
<dbReference type="PANTHER" id="PTHR42891:SF1">
    <property type="entry name" value="D-GLYCERO-BETA-D-MANNO-HEPTOSE-1,7-BISPHOSPHATE 7-PHOSPHATASE"/>
    <property type="match status" value="1"/>
</dbReference>
<evidence type="ECO:0000256" key="6">
    <source>
        <dbReference type="ARBA" id="ARBA00031828"/>
    </source>
</evidence>
<feature type="site" description="Contributes to substrate recognition" evidence="9">
    <location>
        <position position="138"/>
    </location>
</feature>
<comment type="caution">
    <text evidence="11">The sequence shown here is derived from an EMBL/GenBank/DDBJ whole genome shotgun (WGS) entry which is preliminary data.</text>
</comment>
<dbReference type="SUPFAM" id="SSF56784">
    <property type="entry name" value="HAD-like"/>
    <property type="match status" value="1"/>
</dbReference>
<dbReference type="AlphaFoldDB" id="A0A0G0UR74"/>
<organism evidence="11 12">
    <name type="scientific">Candidatus Woesebacteria bacterium GW2011_GWA1_41_13b</name>
    <dbReference type="NCBI Taxonomy" id="1618555"/>
    <lineage>
        <taxon>Bacteria</taxon>
        <taxon>Candidatus Woeseibacteriota</taxon>
    </lineage>
</organism>
<feature type="site" description="Stabilizes the phosphoryl group" evidence="9">
    <location>
        <position position="81"/>
    </location>
</feature>
<evidence type="ECO:0000256" key="1">
    <source>
        <dbReference type="ARBA" id="ARBA00004496"/>
    </source>
</evidence>
<dbReference type="InterPro" id="IPR006549">
    <property type="entry name" value="HAD-SF_hydro_IIIA"/>
</dbReference>
<dbReference type="InterPro" id="IPR023214">
    <property type="entry name" value="HAD_sf"/>
</dbReference>
<dbReference type="Proteomes" id="UP000034676">
    <property type="component" value="Unassembled WGS sequence"/>
</dbReference>
<evidence type="ECO:0000256" key="9">
    <source>
        <dbReference type="PIRSR" id="PIRSR004682-3"/>
    </source>
</evidence>
<evidence type="ECO:0000256" key="4">
    <source>
        <dbReference type="ARBA" id="ARBA00022801"/>
    </source>
</evidence>
<dbReference type="GO" id="GO:0005737">
    <property type="term" value="C:cytoplasm"/>
    <property type="evidence" value="ECO:0007669"/>
    <property type="project" value="UniProtKB-SubCell"/>
</dbReference>
<comment type="cofactor">
    <cofactor evidence="10">
        <name>Zn(2+)</name>
        <dbReference type="ChEBI" id="CHEBI:29105"/>
    </cofactor>
</comment>
<feature type="binding site" evidence="10">
    <location>
        <position position="137"/>
    </location>
    <ligand>
        <name>Zn(2+)</name>
        <dbReference type="ChEBI" id="CHEBI:29105"/>
    </ligand>
</feature>
<feature type="binding site" evidence="10">
    <location>
        <position position="164"/>
    </location>
    <ligand>
        <name>Mg(2+)</name>
        <dbReference type="ChEBI" id="CHEBI:18420"/>
    </ligand>
</feature>
<keyword evidence="10" id="KW-0862">Zinc</keyword>